<dbReference type="Proteomes" id="UP000264141">
    <property type="component" value="Unassembled WGS sequence"/>
</dbReference>
<keyword evidence="1" id="KW-0812">Transmembrane</keyword>
<dbReference type="STRING" id="229919.GCA_001050195_02148"/>
<accession>A0A3D1JE73</accession>
<evidence type="ECO:0000313" key="3">
    <source>
        <dbReference type="Proteomes" id="UP000264141"/>
    </source>
</evidence>
<keyword evidence="1" id="KW-1133">Transmembrane helix</keyword>
<sequence>MPSDDQREVTEYIIQALVEGHSRDEIARNVAQRYDFNLRQAEGLVLRVETVYDRDITARRSPMYFWISLLTLMGGAALMIFPTLEILRPLWSSLAAGQTWEQASSAAREVLFTNIPLLLLGLGLVIAGIRTLRRSTWRFHRK</sequence>
<proteinExistence type="predicted"/>
<comment type="caution">
    <text evidence="2">The sequence shown here is derived from an EMBL/GenBank/DDBJ whole genome shotgun (WGS) entry which is preliminary data.</text>
</comment>
<evidence type="ECO:0000256" key="1">
    <source>
        <dbReference type="SAM" id="Phobius"/>
    </source>
</evidence>
<dbReference type="AlphaFoldDB" id="A0A3D1JE73"/>
<name>A0A3D1JE73_9CHLR</name>
<feature type="transmembrane region" description="Helical" evidence="1">
    <location>
        <begin position="110"/>
        <end position="132"/>
    </location>
</feature>
<protein>
    <submittedName>
        <fullName evidence="2">Uncharacterized protein</fullName>
    </submittedName>
</protein>
<keyword evidence="1" id="KW-0472">Membrane</keyword>
<evidence type="ECO:0000313" key="2">
    <source>
        <dbReference type="EMBL" id="HCE16879.1"/>
    </source>
</evidence>
<organism evidence="2 3">
    <name type="scientific">Anaerolinea thermolimosa</name>
    <dbReference type="NCBI Taxonomy" id="229919"/>
    <lineage>
        <taxon>Bacteria</taxon>
        <taxon>Bacillati</taxon>
        <taxon>Chloroflexota</taxon>
        <taxon>Anaerolineae</taxon>
        <taxon>Anaerolineales</taxon>
        <taxon>Anaerolineaceae</taxon>
        <taxon>Anaerolinea</taxon>
    </lineage>
</organism>
<dbReference type="EMBL" id="DPBP01000017">
    <property type="protein sequence ID" value="HCE16879.1"/>
    <property type="molecule type" value="Genomic_DNA"/>
</dbReference>
<reference evidence="2 3" key="1">
    <citation type="journal article" date="2018" name="Nat. Biotechnol.">
        <title>A standardized bacterial taxonomy based on genome phylogeny substantially revises the tree of life.</title>
        <authorList>
            <person name="Parks D.H."/>
            <person name="Chuvochina M."/>
            <person name="Waite D.W."/>
            <person name="Rinke C."/>
            <person name="Skarshewski A."/>
            <person name="Chaumeil P.A."/>
            <person name="Hugenholtz P."/>
        </authorList>
    </citation>
    <scope>NUCLEOTIDE SEQUENCE [LARGE SCALE GENOMIC DNA]</scope>
    <source>
        <strain evidence="2">UBA8781</strain>
    </source>
</reference>
<feature type="transmembrane region" description="Helical" evidence="1">
    <location>
        <begin position="64"/>
        <end position="84"/>
    </location>
</feature>
<gene>
    <name evidence="2" type="ORF">DEQ80_03375</name>
</gene>